<evidence type="ECO:0000313" key="5">
    <source>
        <dbReference type="Proteomes" id="UP000233551"/>
    </source>
</evidence>
<evidence type="ECO:0000256" key="2">
    <source>
        <dbReference type="ARBA" id="ARBA00023163"/>
    </source>
</evidence>
<feature type="domain" description="Polycomb protein SUZ12-like zinc finger" evidence="3">
    <location>
        <begin position="65"/>
        <end position="101"/>
    </location>
</feature>
<comment type="caution">
    <text evidence="4">The sequence shown here is derived from an EMBL/GenBank/DDBJ whole genome shotgun (WGS) entry which is preliminary data.</text>
</comment>
<sequence length="153" mass="17599">MCRQSSCVPSSVEEAISAEESLLVYCKPVELYNILQRRAKDNPSFLQRCLRYRIQAKKRKRSRAGVVIFNYRDYNNVQRKIEVTEEFSCPFCLIRCASFKATEEYQAVNVSVKIDMLETEGLVNGKDPRVQTFYYLARCISFSKGWNADGPAG</sequence>
<dbReference type="Proteomes" id="UP000233551">
    <property type="component" value="Unassembled WGS sequence"/>
</dbReference>
<evidence type="ECO:0000259" key="3">
    <source>
        <dbReference type="Pfam" id="PF23320"/>
    </source>
</evidence>
<dbReference type="GO" id="GO:0031490">
    <property type="term" value="F:chromatin DNA binding"/>
    <property type="evidence" value="ECO:0007669"/>
    <property type="project" value="TreeGrafter"/>
</dbReference>
<dbReference type="EMBL" id="PGOL01003346">
    <property type="protein sequence ID" value="PKI41518.1"/>
    <property type="molecule type" value="Genomic_DNA"/>
</dbReference>
<reference evidence="4 5" key="1">
    <citation type="submission" date="2017-11" db="EMBL/GenBank/DDBJ databases">
        <title>De-novo sequencing of pomegranate (Punica granatum L.) genome.</title>
        <authorList>
            <person name="Akparov Z."/>
            <person name="Amiraslanov A."/>
            <person name="Hajiyeva S."/>
            <person name="Abbasov M."/>
            <person name="Kaur K."/>
            <person name="Hamwieh A."/>
            <person name="Solovyev V."/>
            <person name="Salamov A."/>
            <person name="Braich B."/>
            <person name="Kosarev P."/>
            <person name="Mahmoud A."/>
            <person name="Hajiyev E."/>
            <person name="Babayeva S."/>
            <person name="Izzatullayeva V."/>
            <person name="Mammadov A."/>
            <person name="Mammadov A."/>
            <person name="Sharifova S."/>
            <person name="Ojaghi J."/>
            <person name="Eynullazada K."/>
            <person name="Bayramov B."/>
            <person name="Abdulazimova A."/>
            <person name="Shahmuradov I."/>
        </authorList>
    </citation>
    <scope>NUCLEOTIDE SEQUENCE [LARGE SCALE GENOMIC DNA]</scope>
    <source>
        <strain evidence="5">cv. AG2017</strain>
        <tissue evidence="4">Leaf</tissue>
    </source>
</reference>
<dbReference type="GO" id="GO:0005634">
    <property type="term" value="C:nucleus"/>
    <property type="evidence" value="ECO:0007669"/>
    <property type="project" value="TreeGrafter"/>
</dbReference>
<name>A0A2I0IBY7_PUNGR</name>
<protein>
    <recommendedName>
        <fullName evidence="3">Polycomb protein SUZ12-like zinc finger domain-containing protein</fullName>
    </recommendedName>
</protein>
<gene>
    <name evidence="4" type="ORF">CRG98_038029</name>
</gene>
<keyword evidence="5" id="KW-1185">Reference proteome</keyword>
<evidence type="ECO:0000256" key="1">
    <source>
        <dbReference type="ARBA" id="ARBA00023015"/>
    </source>
</evidence>
<keyword evidence="2" id="KW-0804">Transcription</keyword>
<keyword evidence="1" id="KW-0805">Transcription regulation</keyword>
<dbReference type="PANTHER" id="PTHR22597">
    <property type="entry name" value="POLYCOMB GROUP PROTEIN"/>
    <property type="match status" value="1"/>
</dbReference>
<dbReference type="Pfam" id="PF23320">
    <property type="entry name" value="Zn_SUZ12"/>
    <property type="match status" value="1"/>
</dbReference>
<dbReference type="AlphaFoldDB" id="A0A2I0IBY7"/>
<evidence type="ECO:0000313" key="4">
    <source>
        <dbReference type="EMBL" id="PKI41518.1"/>
    </source>
</evidence>
<accession>A0A2I0IBY7</accession>
<organism evidence="4 5">
    <name type="scientific">Punica granatum</name>
    <name type="common">Pomegranate</name>
    <dbReference type="NCBI Taxonomy" id="22663"/>
    <lineage>
        <taxon>Eukaryota</taxon>
        <taxon>Viridiplantae</taxon>
        <taxon>Streptophyta</taxon>
        <taxon>Embryophyta</taxon>
        <taxon>Tracheophyta</taxon>
        <taxon>Spermatophyta</taxon>
        <taxon>Magnoliopsida</taxon>
        <taxon>eudicotyledons</taxon>
        <taxon>Gunneridae</taxon>
        <taxon>Pentapetalae</taxon>
        <taxon>rosids</taxon>
        <taxon>malvids</taxon>
        <taxon>Myrtales</taxon>
        <taxon>Lythraceae</taxon>
        <taxon>Punica</taxon>
    </lineage>
</organism>
<dbReference type="STRING" id="22663.A0A2I0IBY7"/>
<dbReference type="InterPro" id="IPR057540">
    <property type="entry name" value="Znf_SUZ12"/>
</dbReference>
<proteinExistence type="predicted"/>
<dbReference type="PANTHER" id="PTHR22597:SF0">
    <property type="entry name" value="POLYCOMB PROTEIN SUZ12"/>
    <property type="match status" value="1"/>
</dbReference>